<dbReference type="RefSeq" id="WP_229638584.1">
    <property type="nucleotide sequence ID" value="NZ_JADWDC010000002.1"/>
</dbReference>
<evidence type="ECO:0000313" key="2">
    <source>
        <dbReference type="EMBL" id="MCC0175582.1"/>
    </source>
</evidence>
<accession>A0A964BMS1</accession>
<name>A0A964BMS1_9CYAN</name>
<feature type="transmembrane region" description="Helical" evidence="1">
    <location>
        <begin position="39"/>
        <end position="59"/>
    </location>
</feature>
<keyword evidence="1" id="KW-0812">Transmembrane</keyword>
<dbReference type="EMBL" id="JADWDC010000002">
    <property type="protein sequence ID" value="MCC0175582.1"/>
    <property type="molecule type" value="Genomic_DNA"/>
</dbReference>
<evidence type="ECO:0000256" key="1">
    <source>
        <dbReference type="SAM" id="Phobius"/>
    </source>
</evidence>
<sequence>MENYNMAIALSIIFCLTPILLAIHLGVKKNESREYKKRLGYIYGGFWAIAFLGYGWLFFN</sequence>
<keyword evidence="3" id="KW-1185">Reference proteome</keyword>
<protein>
    <submittedName>
        <fullName evidence="2">Uncharacterized protein</fullName>
    </submittedName>
</protein>
<feature type="transmembrane region" description="Helical" evidence="1">
    <location>
        <begin position="6"/>
        <end position="27"/>
    </location>
</feature>
<comment type="caution">
    <text evidence="2">The sequence shown here is derived from an EMBL/GenBank/DDBJ whole genome shotgun (WGS) entry which is preliminary data.</text>
</comment>
<dbReference type="Proteomes" id="UP000729733">
    <property type="component" value="Unassembled WGS sequence"/>
</dbReference>
<dbReference type="AlphaFoldDB" id="A0A964BMS1"/>
<keyword evidence="1" id="KW-1133">Transmembrane helix</keyword>
<proteinExistence type="predicted"/>
<evidence type="ECO:0000313" key="3">
    <source>
        <dbReference type="Proteomes" id="UP000729733"/>
    </source>
</evidence>
<gene>
    <name evidence="2" type="ORF">I4641_01125</name>
</gene>
<keyword evidence="1" id="KW-0472">Membrane</keyword>
<reference evidence="2" key="1">
    <citation type="journal article" date="2021" name="Antonie Van Leeuwenhoek">
        <title>Draft genome and description of Waterburya agarophytonicola gen. nov. sp. nov. (Pleurocapsales, Cyanobacteria): a seaweed symbiont.</title>
        <authorList>
            <person name="Bonthond G."/>
            <person name="Shalygin S."/>
            <person name="Bayer T."/>
            <person name="Weinberger F."/>
        </authorList>
    </citation>
    <scope>NUCLEOTIDE SEQUENCE</scope>
    <source>
        <strain evidence="2">KI4</strain>
    </source>
</reference>
<organism evidence="2 3">
    <name type="scientific">Waterburya agarophytonicola KI4</name>
    <dbReference type="NCBI Taxonomy" id="2874699"/>
    <lineage>
        <taxon>Bacteria</taxon>
        <taxon>Bacillati</taxon>
        <taxon>Cyanobacteriota</taxon>
        <taxon>Cyanophyceae</taxon>
        <taxon>Pleurocapsales</taxon>
        <taxon>Hyellaceae</taxon>
        <taxon>Waterburya</taxon>
        <taxon>Waterburya agarophytonicola</taxon>
    </lineage>
</organism>